<organism evidence="2 3">
    <name type="scientific">Nyssa sinensis</name>
    <dbReference type="NCBI Taxonomy" id="561372"/>
    <lineage>
        <taxon>Eukaryota</taxon>
        <taxon>Viridiplantae</taxon>
        <taxon>Streptophyta</taxon>
        <taxon>Embryophyta</taxon>
        <taxon>Tracheophyta</taxon>
        <taxon>Spermatophyta</taxon>
        <taxon>Magnoliopsida</taxon>
        <taxon>eudicotyledons</taxon>
        <taxon>Gunneridae</taxon>
        <taxon>Pentapetalae</taxon>
        <taxon>asterids</taxon>
        <taxon>Cornales</taxon>
        <taxon>Nyssaceae</taxon>
        <taxon>Nyssa</taxon>
    </lineage>
</organism>
<feature type="region of interest" description="Disordered" evidence="1">
    <location>
        <begin position="65"/>
        <end position="85"/>
    </location>
</feature>
<evidence type="ECO:0000313" key="2">
    <source>
        <dbReference type="EMBL" id="KAA8548826.1"/>
    </source>
</evidence>
<accession>A0A5J5C1M6</accession>
<feature type="compositionally biased region" description="Acidic residues" evidence="1">
    <location>
        <begin position="1"/>
        <end position="11"/>
    </location>
</feature>
<keyword evidence="3" id="KW-1185">Reference proteome</keyword>
<reference evidence="2 3" key="1">
    <citation type="submission" date="2019-09" db="EMBL/GenBank/DDBJ databases">
        <title>A chromosome-level genome assembly of the Chinese tupelo Nyssa sinensis.</title>
        <authorList>
            <person name="Yang X."/>
            <person name="Kang M."/>
            <person name="Yang Y."/>
            <person name="Xiong H."/>
            <person name="Wang M."/>
            <person name="Zhang Z."/>
            <person name="Wang Z."/>
            <person name="Wu H."/>
            <person name="Ma T."/>
            <person name="Liu J."/>
            <person name="Xi Z."/>
        </authorList>
    </citation>
    <scope>NUCLEOTIDE SEQUENCE [LARGE SCALE GENOMIC DNA]</scope>
    <source>
        <strain evidence="2">J267</strain>
        <tissue evidence="2">Leaf</tissue>
    </source>
</reference>
<sequence>MNQSEDMDDDQTLPGGQHDINLSAHQRNEMNQFPNPTEPTLSSLMAFQEIRPSSLLNTYLQYTSDQQNPNFHGGPATTRVAMSSPQPPALPPLGNNSTLSAYQVPPPQPLQQALRNYTPRALLPPLSALSFSTCNDAQSSPPPLALSLSTCNNVQQPPAPPALALSLATCNYAQASPPAARNFTHMSPALPSVQQPSPSDSTKLLIKQMDKPNRVVFEVVDSDDDNNDNEFGFNKLDLTLKL</sequence>
<proteinExistence type="predicted"/>
<dbReference type="Proteomes" id="UP000325577">
    <property type="component" value="Linkage Group LG0"/>
</dbReference>
<protein>
    <submittedName>
        <fullName evidence="2">Uncharacterized protein</fullName>
    </submittedName>
</protein>
<evidence type="ECO:0000313" key="3">
    <source>
        <dbReference type="Proteomes" id="UP000325577"/>
    </source>
</evidence>
<evidence type="ECO:0000256" key="1">
    <source>
        <dbReference type="SAM" id="MobiDB-lite"/>
    </source>
</evidence>
<gene>
    <name evidence="2" type="ORF">F0562_000510</name>
</gene>
<dbReference type="EMBL" id="CM018031">
    <property type="protein sequence ID" value="KAA8548826.1"/>
    <property type="molecule type" value="Genomic_DNA"/>
</dbReference>
<feature type="compositionally biased region" description="Polar residues" evidence="1">
    <location>
        <begin position="23"/>
        <end position="40"/>
    </location>
</feature>
<name>A0A5J5C1M6_9ASTE</name>
<feature type="region of interest" description="Disordered" evidence="1">
    <location>
        <begin position="1"/>
        <end position="40"/>
    </location>
</feature>
<dbReference type="AlphaFoldDB" id="A0A5J5C1M6"/>